<dbReference type="PANTHER" id="PTHR22706">
    <property type="entry name" value="ASSEMBLY FACTOR FOR SPINDLE MICROTUBULES"/>
    <property type="match status" value="1"/>
</dbReference>
<name>A0A0D8XLY6_DICVI</name>
<dbReference type="GO" id="GO:0005737">
    <property type="term" value="C:cytoplasm"/>
    <property type="evidence" value="ECO:0007669"/>
    <property type="project" value="UniProtKB-SubCell"/>
</dbReference>
<evidence type="ECO:0000313" key="5">
    <source>
        <dbReference type="Proteomes" id="UP000053766"/>
    </source>
</evidence>
<dbReference type="PANTHER" id="PTHR22706:SF1">
    <property type="entry name" value="ASSEMBLY FACTOR FOR SPINDLE MICROTUBULES"/>
    <property type="match status" value="1"/>
</dbReference>
<dbReference type="EMBL" id="KN716451">
    <property type="protein sequence ID" value="KJH44747.1"/>
    <property type="molecule type" value="Genomic_DNA"/>
</dbReference>
<dbReference type="GO" id="GO:0051295">
    <property type="term" value="P:establishment of meiotic spindle localization"/>
    <property type="evidence" value="ECO:0007669"/>
    <property type="project" value="TreeGrafter"/>
</dbReference>
<dbReference type="GO" id="GO:0000922">
    <property type="term" value="C:spindle pole"/>
    <property type="evidence" value="ECO:0007669"/>
    <property type="project" value="TreeGrafter"/>
</dbReference>
<dbReference type="InterPro" id="IPR051185">
    <property type="entry name" value="ASPM"/>
</dbReference>
<dbReference type="AlphaFoldDB" id="A0A0D8XLY6"/>
<keyword evidence="5" id="KW-1185">Reference proteome</keyword>
<dbReference type="GO" id="GO:0005516">
    <property type="term" value="F:calmodulin binding"/>
    <property type="evidence" value="ECO:0007669"/>
    <property type="project" value="UniProtKB-KW"/>
</dbReference>
<evidence type="ECO:0000313" key="4">
    <source>
        <dbReference type="EMBL" id="KJH44747.1"/>
    </source>
</evidence>
<evidence type="ECO:0000256" key="2">
    <source>
        <dbReference type="ARBA" id="ARBA00022490"/>
    </source>
</evidence>
<evidence type="ECO:0000256" key="3">
    <source>
        <dbReference type="ARBA" id="ARBA00022860"/>
    </source>
</evidence>
<dbReference type="OrthoDB" id="5870774at2759"/>
<protein>
    <submittedName>
        <fullName evidence="4">Uncharacterized protein</fullName>
    </submittedName>
</protein>
<reference evidence="5" key="2">
    <citation type="journal article" date="2016" name="Sci. Rep.">
        <title>Dictyocaulus viviparus genome, variome and transcriptome elucidate lungworm biology and support future intervention.</title>
        <authorList>
            <person name="McNulty S.N."/>
            <person name="Strube C."/>
            <person name="Rosa B.A."/>
            <person name="Martin J.C."/>
            <person name="Tyagi R."/>
            <person name="Choi Y.J."/>
            <person name="Wang Q."/>
            <person name="Hallsworth Pepin K."/>
            <person name="Zhang X."/>
            <person name="Ozersky P."/>
            <person name="Wilson R.K."/>
            <person name="Sternberg P.W."/>
            <person name="Gasser R.B."/>
            <person name="Mitreva M."/>
        </authorList>
    </citation>
    <scope>NUCLEOTIDE SEQUENCE [LARGE SCALE GENOMIC DNA]</scope>
    <source>
        <strain evidence="5">HannoverDv2000</strain>
    </source>
</reference>
<proteinExistence type="predicted"/>
<organism evidence="4 5">
    <name type="scientific">Dictyocaulus viviparus</name>
    <name type="common">Bovine lungworm</name>
    <dbReference type="NCBI Taxonomy" id="29172"/>
    <lineage>
        <taxon>Eukaryota</taxon>
        <taxon>Metazoa</taxon>
        <taxon>Ecdysozoa</taxon>
        <taxon>Nematoda</taxon>
        <taxon>Chromadorea</taxon>
        <taxon>Rhabditida</taxon>
        <taxon>Rhabditina</taxon>
        <taxon>Rhabditomorpha</taxon>
        <taxon>Strongyloidea</taxon>
        <taxon>Metastrongylidae</taxon>
        <taxon>Dictyocaulus</taxon>
    </lineage>
</organism>
<comment type="subcellular location">
    <subcellularLocation>
        <location evidence="1">Cytoplasm</location>
    </subcellularLocation>
</comment>
<evidence type="ECO:0000256" key="1">
    <source>
        <dbReference type="ARBA" id="ARBA00004496"/>
    </source>
</evidence>
<keyword evidence="2" id="KW-0963">Cytoplasm</keyword>
<dbReference type="GO" id="GO:0007051">
    <property type="term" value="P:spindle organization"/>
    <property type="evidence" value="ECO:0007669"/>
    <property type="project" value="TreeGrafter"/>
</dbReference>
<dbReference type="Proteomes" id="UP000053766">
    <property type="component" value="Unassembled WGS sequence"/>
</dbReference>
<gene>
    <name evidence="4" type="ORF">DICVIV_09206</name>
</gene>
<sequence>MLGMQLAYVTPEPKFSDIYCIRPSDTSYVLKRPTIKNTATIVCSTPLRQSSTMSITATTSMSASDISTPVHTFEPPTIISSTIKEMVFASDEEYLMSRDDRRQRQMEAMSVWCNTILRSQYEHEEFDIGSTKQVTLCMDKMPFKYADFLRKQRSDSIGESASRLLNSSDVPHHIQIAVKNCVFFIRGDCNVHSDLTLQTTLLRLFLFFHPAWLHLGLETVFQTEIKVSENEVFAQVISRFILQHLFSDPKIMKNKKYAYGGGKYVLQIVLVLFCLLRQIVTDAGREALHSDFLLYTSLFCYIVETTKSALIINHNPRMFTRSSPFKSMEDVFSELSREVLSGSGASLNMTFAKIGFKPTFKQSFLDDYVYSVKTFGDLTDGVVLGYVDNFDL</sequence>
<accession>A0A0D8XLY6</accession>
<reference evidence="4 5" key="1">
    <citation type="submission" date="2013-11" db="EMBL/GenBank/DDBJ databases">
        <title>Draft genome of the bovine lungworm Dictyocaulus viviparus.</title>
        <authorList>
            <person name="Mitreva M."/>
        </authorList>
    </citation>
    <scope>NUCLEOTIDE SEQUENCE [LARGE SCALE GENOMIC DNA]</scope>
    <source>
        <strain evidence="4 5">HannoverDv2000</strain>
    </source>
</reference>
<dbReference type="STRING" id="29172.A0A0D8XLY6"/>
<keyword evidence="3" id="KW-0112">Calmodulin-binding</keyword>
<dbReference type="GO" id="GO:0000278">
    <property type="term" value="P:mitotic cell cycle"/>
    <property type="evidence" value="ECO:0007669"/>
    <property type="project" value="TreeGrafter"/>
</dbReference>